<dbReference type="CDD" id="cd02696">
    <property type="entry name" value="MurNAc-LAA"/>
    <property type="match status" value="1"/>
</dbReference>
<evidence type="ECO:0000256" key="2">
    <source>
        <dbReference type="SAM" id="MobiDB-lite"/>
    </source>
</evidence>
<sequence>MMSKFHGLVLTFLALLLYALPAQAGKLVYWRFESAQNRLVFTTDDRVQPTAQLIPNPTRVVVDLPGITLGRSTVNQPIGGVVSNVRVAQFDAFTTRLVIELAPGYTVDPQQVKVRGITPTQWTIELPTPQRLPESTSPPAYPQPPASNPNPWPRPQSTAPSYPANPRPQSSSYNPATNSSGNNEYVQPTQNGIFVRLDRNGSNSSITTNRSEDGQTVSFILPGATFPKPLAGQTFAMNQYGVSDIQFIVSSENSPQINLTINRDSPPWQAYYSRLGGIVLLPRGGMKAAQDFSPPPSTGIPLSTLSSLSPNPLPTISNPNIATISGLELTRDNRQLIILADRPIQARGNLNRLSGDYEIRVDDARLIDNLKGPQLGRTSPIYQLRIRQEGTNSVSILVQPSIGTRFGRIIQGSDGRVALEISPRGGGSSRPLYGGRTQVYNPSSGNTPIPINVPPNNSFPLPSNNFPPPSNNYPRPNRGSRLVFIDPGHGGKDPGAIGLNGIQEKDIILAISQYVANYLEQQGIRVMLARTSDYFVSLRGRTDMANRANANLFVSIHANSMGAGRPDISGLEVYYFGDRGLADTIHRSILRSVSIPDRGVRRARFYVLRHSKMPSTLVEVGFVTGYDDAAKLINPTYQQQMAQAIARGIVEYMQQN</sequence>
<keyword evidence="1 4" id="KW-0378">Hydrolase</keyword>
<dbReference type="KEGG" id="wna:KA717_21085"/>
<dbReference type="Gene3D" id="2.60.40.3500">
    <property type="match status" value="1"/>
</dbReference>
<dbReference type="InterPro" id="IPR002508">
    <property type="entry name" value="MurNAc-LAA_cat"/>
</dbReference>
<evidence type="ECO:0000256" key="1">
    <source>
        <dbReference type="ARBA" id="ARBA00022801"/>
    </source>
</evidence>
<feature type="domain" description="MurNAc-LAA" evidence="3">
    <location>
        <begin position="542"/>
        <end position="650"/>
    </location>
</feature>
<feature type="region of interest" description="Disordered" evidence="2">
    <location>
        <begin position="124"/>
        <end position="187"/>
    </location>
</feature>
<dbReference type="EMBL" id="CP073041">
    <property type="protein sequence ID" value="UXE58547.1"/>
    <property type="molecule type" value="Genomic_DNA"/>
</dbReference>
<dbReference type="InterPro" id="IPR050695">
    <property type="entry name" value="N-acetylmuramoyl_amidase_3"/>
</dbReference>
<protein>
    <submittedName>
        <fullName evidence="4">N-acetylmuramoyl-L-alanine amidase</fullName>
        <ecNumber evidence="4">3.5.1.28</ecNumber>
    </submittedName>
</protein>
<dbReference type="SUPFAM" id="SSF53187">
    <property type="entry name" value="Zn-dependent exopeptidases"/>
    <property type="match status" value="1"/>
</dbReference>
<gene>
    <name evidence="4" type="ORF">KA717_21085</name>
</gene>
<name>A0A977KS09_9CYAN</name>
<accession>A0A977KS09</accession>
<dbReference type="AlphaFoldDB" id="A0A977KS09"/>
<dbReference type="SMART" id="SM00646">
    <property type="entry name" value="Ami_3"/>
    <property type="match status" value="1"/>
</dbReference>
<feature type="region of interest" description="Disordered" evidence="2">
    <location>
        <begin position="451"/>
        <end position="472"/>
    </location>
</feature>
<organism evidence="4">
    <name type="scientific">Woronichinia naegeliana WA131</name>
    <dbReference type="NCBI Taxonomy" id="2824559"/>
    <lineage>
        <taxon>Bacteria</taxon>
        <taxon>Bacillati</taxon>
        <taxon>Cyanobacteriota</taxon>
        <taxon>Cyanophyceae</taxon>
        <taxon>Synechococcales</taxon>
        <taxon>Coelosphaeriaceae</taxon>
        <taxon>Woronichinia</taxon>
    </lineage>
</organism>
<dbReference type="Proteomes" id="UP001065613">
    <property type="component" value="Chromosome"/>
</dbReference>
<dbReference type="PANTHER" id="PTHR30404">
    <property type="entry name" value="N-ACETYLMURAMOYL-L-ALANINE AMIDASE"/>
    <property type="match status" value="1"/>
</dbReference>
<dbReference type="GO" id="GO:0030288">
    <property type="term" value="C:outer membrane-bounded periplasmic space"/>
    <property type="evidence" value="ECO:0007669"/>
    <property type="project" value="TreeGrafter"/>
</dbReference>
<evidence type="ECO:0000259" key="3">
    <source>
        <dbReference type="SMART" id="SM00646"/>
    </source>
</evidence>
<reference evidence="4" key="1">
    <citation type="submission" date="2021-04" db="EMBL/GenBank/DDBJ databases">
        <title>Genome sequence of Woronichinia naegeliana from Washington state freshwater lake bloom.</title>
        <authorList>
            <person name="Dreher T.W."/>
        </authorList>
    </citation>
    <scope>NUCLEOTIDE SEQUENCE</scope>
    <source>
        <strain evidence="4">WA131</strain>
    </source>
</reference>
<dbReference type="InterPro" id="IPR021731">
    <property type="entry name" value="AMIN_dom"/>
</dbReference>
<feature type="compositionally biased region" description="Low complexity" evidence="2">
    <location>
        <begin position="451"/>
        <end position="464"/>
    </location>
</feature>
<dbReference type="GO" id="GO:0008745">
    <property type="term" value="F:N-acetylmuramoyl-L-alanine amidase activity"/>
    <property type="evidence" value="ECO:0007669"/>
    <property type="project" value="UniProtKB-EC"/>
</dbReference>
<dbReference type="Pfam" id="PF01520">
    <property type="entry name" value="Amidase_3"/>
    <property type="match status" value="1"/>
</dbReference>
<evidence type="ECO:0000313" key="4">
    <source>
        <dbReference type="EMBL" id="UXE58547.1"/>
    </source>
</evidence>
<dbReference type="GO" id="GO:0009253">
    <property type="term" value="P:peptidoglycan catabolic process"/>
    <property type="evidence" value="ECO:0007669"/>
    <property type="project" value="InterPro"/>
</dbReference>
<dbReference type="EC" id="3.5.1.28" evidence="4"/>
<dbReference type="PANTHER" id="PTHR30404:SF0">
    <property type="entry name" value="N-ACETYLMURAMOYL-L-ALANINE AMIDASE AMIC"/>
    <property type="match status" value="1"/>
</dbReference>
<dbReference type="Pfam" id="PF11741">
    <property type="entry name" value="AMIN"/>
    <property type="match status" value="1"/>
</dbReference>
<dbReference type="Gene3D" id="3.40.630.40">
    <property type="entry name" value="Zn-dependent exopeptidases"/>
    <property type="match status" value="1"/>
</dbReference>
<feature type="compositionally biased region" description="Polar residues" evidence="2">
    <location>
        <begin position="167"/>
        <end position="187"/>
    </location>
</feature>
<proteinExistence type="predicted"/>
<feature type="compositionally biased region" description="Pro residues" evidence="2">
    <location>
        <begin position="139"/>
        <end position="154"/>
    </location>
</feature>